<feature type="domain" description="DUF6534" evidence="2">
    <location>
        <begin position="177"/>
        <end position="262"/>
    </location>
</feature>
<keyword evidence="4" id="KW-1185">Reference proteome</keyword>
<keyword evidence="1" id="KW-0472">Membrane</keyword>
<dbReference type="Pfam" id="PF20152">
    <property type="entry name" value="DUF6534"/>
    <property type="match status" value="1"/>
</dbReference>
<evidence type="ECO:0000313" key="3">
    <source>
        <dbReference type="EMBL" id="KAK7042625.1"/>
    </source>
</evidence>
<evidence type="ECO:0000256" key="1">
    <source>
        <dbReference type="SAM" id="Phobius"/>
    </source>
</evidence>
<protein>
    <recommendedName>
        <fullName evidence="2">DUF6534 domain-containing protein</fullName>
    </recommendedName>
</protein>
<feature type="transmembrane region" description="Helical" evidence="1">
    <location>
        <begin position="20"/>
        <end position="44"/>
    </location>
</feature>
<proteinExistence type="predicted"/>
<evidence type="ECO:0000313" key="4">
    <source>
        <dbReference type="Proteomes" id="UP001362999"/>
    </source>
</evidence>
<comment type="caution">
    <text evidence="3">The sequence shown here is derived from an EMBL/GenBank/DDBJ whole genome shotgun (WGS) entry which is preliminary data.</text>
</comment>
<dbReference type="PANTHER" id="PTHR40465">
    <property type="entry name" value="CHROMOSOME 1, WHOLE GENOME SHOTGUN SEQUENCE"/>
    <property type="match status" value="1"/>
</dbReference>
<evidence type="ECO:0000259" key="2">
    <source>
        <dbReference type="Pfam" id="PF20152"/>
    </source>
</evidence>
<feature type="transmembrane region" description="Helical" evidence="1">
    <location>
        <begin position="56"/>
        <end position="77"/>
    </location>
</feature>
<dbReference type="EMBL" id="JAWWNJ010000013">
    <property type="protein sequence ID" value="KAK7042625.1"/>
    <property type="molecule type" value="Genomic_DNA"/>
</dbReference>
<organism evidence="3 4">
    <name type="scientific">Favolaschia claudopus</name>
    <dbReference type="NCBI Taxonomy" id="2862362"/>
    <lineage>
        <taxon>Eukaryota</taxon>
        <taxon>Fungi</taxon>
        <taxon>Dikarya</taxon>
        <taxon>Basidiomycota</taxon>
        <taxon>Agaricomycotina</taxon>
        <taxon>Agaricomycetes</taxon>
        <taxon>Agaricomycetidae</taxon>
        <taxon>Agaricales</taxon>
        <taxon>Marasmiineae</taxon>
        <taxon>Mycenaceae</taxon>
        <taxon>Favolaschia</taxon>
    </lineage>
</organism>
<feature type="transmembrane region" description="Helical" evidence="1">
    <location>
        <begin position="97"/>
        <end position="116"/>
    </location>
</feature>
<feature type="transmembrane region" description="Helical" evidence="1">
    <location>
        <begin position="128"/>
        <end position="154"/>
    </location>
</feature>
<dbReference type="InterPro" id="IPR045339">
    <property type="entry name" value="DUF6534"/>
</dbReference>
<feature type="transmembrane region" description="Helical" evidence="1">
    <location>
        <begin position="208"/>
        <end position="231"/>
    </location>
</feature>
<reference evidence="3 4" key="1">
    <citation type="journal article" date="2024" name="J Genomics">
        <title>Draft genome sequencing and assembly of Favolaschia claudopus CIRM-BRFM 2984 isolated from oak limbs.</title>
        <authorList>
            <person name="Navarro D."/>
            <person name="Drula E."/>
            <person name="Chaduli D."/>
            <person name="Cazenave R."/>
            <person name="Ahrendt S."/>
            <person name="Wang J."/>
            <person name="Lipzen A."/>
            <person name="Daum C."/>
            <person name="Barry K."/>
            <person name="Grigoriev I.V."/>
            <person name="Favel A."/>
            <person name="Rosso M.N."/>
            <person name="Martin F."/>
        </authorList>
    </citation>
    <scope>NUCLEOTIDE SEQUENCE [LARGE SCALE GENOMIC DNA]</scope>
    <source>
        <strain evidence="3 4">CIRM-BRFM 2984</strain>
    </source>
</reference>
<gene>
    <name evidence="3" type="ORF">R3P38DRAFT_322266</name>
</gene>
<dbReference type="Proteomes" id="UP001362999">
    <property type="component" value="Unassembled WGS sequence"/>
</dbReference>
<name>A0AAW0CUS3_9AGAR</name>
<dbReference type="AlphaFoldDB" id="A0AAW0CUS3"/>
<sequence>MDAPAGSGPAPEFNGNATIGAYQIGVLVSFLLLGIQVMQCYVYYTRFPDDSKRIKALVIFVLSMELAHAICISHTLYSFTILDFTHPERLIGRLPKSIDAAVFFSGLIETAVQSFFSYRIHVVSKRWLIPCFIWFLATLRMGLSIAVFVVTLGLPSLDSYLVQWSWLSIFLWVVGGATDLLTTVALCVVLHMQRKGAQQRTALVVDQLIVWTVETGVLTCAFQTSLVALYITQKENMIWLAAFVISSRLYSNSLLASLNSRQVLRSMKAGVEVSLQSMPSAPGVVIPSTGSGNGVGLEFSTKFAQGTAYSRSREGDV</sequence>
<keyword evidence="1" id="KW-1133">Transmembrane helix</keyword>
<accession>A0AAW0CUS3</accession>
<feature type="transmembrane region" description="Helical" evidence="1">
    <location>
        <begin position="237"/>
        <end position="258"/>
    </location>
</feature>
<dbReference type="PANTHER" id="PTHR40465:SF1">
    <property type="entry name" value="DUF6534 DOMAIN-CONTAINING PROTEIN"/>
    <property type="match status" value="1"/>
</dbReference>
<keyword evidence="1" id="KW-0812">Transmembrane</keyword>
<feature type="transmembrane region" description="Helical" evidence="1">
    <location>
        <begin position="166"/>
        <end position="188"/>
    </location>
</feature>